<organism evidence="2">
    <name type="scientific">Candidatus Kentrum sp. FM</name>
    <dbReference type="NCBI Taxonomy" id="2126340"/>
    <lineage>
        <taxon>Bacteria</taxon>
        <taxon>Pseudomonadati</taxon>
        <taxon>Pseudomonadota</taxon>
        <taxon>Gammaproteobacteria</taxon>
        <taxon>Candidatus Kentrum</taxon>
    </lineage>
</organism>
<keyword evidence="1" id="KW-0812">Transmembrane</keyword>
<keyword evidence="1" id="KW-0472">Membrane</keyword>
<dbReference type="EMBL" id="CAADEZ010000043">
    <property type="protein sequence ID" value="VFJ47062.1"/>
    <property type="molecule type" value="Genomic_DNA"/>
</dbReference>
<reference evidence="2" key="1">
    <citation type="submission" date="2019-02" db="EMBL/GenBank/DDBJ databases">
        <authorList>
            <person name="Gruber-Vodicka R. H."/>
            <person name="Seah K. B. B."/>
        </authorList>
    </citation>
    <scope>NUCLEOTIDE SEQUENCE</scope>
    <source>
        <strain evidence="2">BECK_BZ163</strain>
        <strain evidence="4">BECK_BZ164</strain>
        <strain evidence="3">BECK_BZ165</strain>
    </source>
</reference>
<gene>
    <name evidence="2" type="ORF">BECKFM1743A_GA0114220_100432</name>
    <name evidence="4" type="ORF">BECKFM1743B_GA0114221_100312</name>
    <name evidence="3" type="ORF">BECKFM1743C_GA0114222_104052</name>
</gene>
<accession>A0A450S5D2</accession>
<dbReference type="EMBL" id="CAADFA010000405">
    <property type="protein sequence ID" value="VFJ65830.1"/>
    <property type="molecule type" value="Genomic_DNA"/>
</dbReference>
<dbReference type="EMBL" id="CAADFL010000031">
    <property type="protein sequence ID" value="VFK07076.1"/>
    <property type="molecule type" value="Genomic_DNA"/>
</dbReference>
<evidence type="ECO:0000313" key="2">
    <source>
        <dbReference type="EMBL" id="VFJ47062.1"/>
    </source>
</evidence>
<protein>
    <submittedName>
        <fullName evidence="2">Uncharacterized protein</fullName>
    </submittedName>
</protein>
<proteinExistence type="predicted"/>
<evidence type="ECO:0000313" key="4">
    <source>
        <dbReference type="EMBL" id="VFK07076.1"/>
    </source>
</evidence>
<sequence>MKKRSLYGINEHFEDIFNAVRECKMTFAYSSCFPLFSLPEIFLLSAGYLSCLRKRLKSQVVLEITPSEAAPQTNEA</sequence>
<dbReference type="AlphaFoldDB" id="A0A450S5D2"/>
<evidence type="ECO:0000256" key="1">
    <source>
        <dbReference type="SAM" id="Phobius"/>
    </source>
</evidence>
<keyword evidence="1" id="KW-1133">Transmembrane helix</keyword>
<name>A0A450S5D2_9GAMM</name>
<feature type="transmembrane region" description="Helical" evidence="1">
    <location>
        <begin position="27"/>
        <end position="49"/>
    </location>
</feature>
<evidence type="ECO:0000313" key="3">
    <source>
        <dbReference type="EMBL" id="VFJ65830.1"/>
    </source>
</evidence>